<feature type="domain" description="Peptidase S8/S53" evidence="4">
    <location>
        <begin position="289"/>
        <end position="494"/>
    </location>
</feature>
<dbReference type="OrthoDB" id="9792152at2"/>
<evidence type="ECO:0000256" key="2">
    <source>
        <dbReference type="ARBA" id="ARBA00022801"/>
    </source>
</evidence>
<dbReference type="SUPFAM" id="SSF49785">
    <property type="entry name" value="Galactose-binding domain-like"/>
    <property type="match status" value="1"/>
</dbReference>
<protein>
    <recommendedName>
        <fullName evidence="4">Peptidase S8/S53 domain-containing protein</fullName>
    </recommendedName>
</protein>
<evidence type="ECO:0000259" key="4">
    <source>
        <dbReference type="Pfam" id="PF00082"/>
    </source>
</evidence>
<reference evidence="6" key="1">
    <citation type="submission" date="2019-08" db="EMBL/GenBank/DDBJ databases">
        <title>Limnoglobus roseus gen. nov., sp. nov., a novel freshwater planctomycete with a giant genome from the family Gemmataceae.</title>
        <authorList>
            <person name="Kulichevskaya I.S."/>
            <person name="Naumoff D.G."/>
            <person name="Miroshnikov K."/>
            <person name="Ivanova A."/>
            <person name="Philippov D.A."/>
            <person name="Hakobyan A."/>
            <person name="Rijpstra I.C."/>
            <person name="Sinninghe Damste J.S."/>
            <person name="Liesack W."/>
            <person name="Dedysh S.N."/>
        </authorList>
    </citation>
    <scope>NUCLEOTIDE SEQUENCE [LARGE SCALE GENOMIC DNA]</scope>
    <source>
        <strain evidence="6">PX52</strain>
    </source>
</reference>
<keyword evidence="1" id="KW-0645">Protease</keyword>
<proteinExistence type="predicted"/>
<dbReference type="Gene3D" id="2.60.120.380">
    <property type="match status" value="1"/>
</dbReference>
<keyword evidence="3" id="KW-0720">Serine protease</keyword>
<accession>A0A5C1AKD3</accession>
<dbReference type="Pfam" id="PF00082">
    <property type="entry name" value="Peptidase_S8"/>
    <property type="match status" value="1"/>
</dbReference>
<dbReference type="KEGG" id="lrs:PX52LOC_05697"/>
<dbReference type="Proteomes" id="UP000324974">
    <property type="component" value="Chromosome"/>
</dbReference>
<dbReference type="Gene3D" id="3.40.50.200">
    <property type="entry name" value="Peptidase S8/S53 domain"/>
    <property type="match status" value="1"/>
</dbReference>
<name>A0A5C1AKD3_9BACT</name>
<dbReference type="EMBL" id="CP042425">
    <property type="protein sequence ID" value="QEL18663.1"/>
    <property type="molecule type" value="Genomic_DNA"/>
</dbReference>
<organism evidence="5 6">
    <name type="scientific">Limnoglobus roseus</name>
    <dbReference type="NCBI Taxonomy" id="2598579"/>
    <lineage>
        <taxon>Bacteria</taxon>
        <taxon>Pseudomonadati</taxon>
        <taxon>Planctomycetota</taxon>
        <taxon>Planctomycetia</taxon>
        <taxon>Gemmatales</taxon>
        <taxon>Gemmataceae</taxon>
        <taxon>Limnoglobus</taxon>
    </lineage>
</organism>
<evidence type="ECO:0000313" key="5">
    <source>
        <dbReference type="EMBL" id="QEL18663.1"/>
    </source>
</evidence>
<dbReference type="InterPro" id="IPR036852">
    <property type="entry name" value="Peptidase_S8/S53_dom_sf"/>
</dbReference>
<dbReference type="InterPro" id="IPR008979">
    <property type="entry name" value="Galactose-bd-like_sf"/>
</dbReference>
<dbReference type="AlphaFoldDB" id="A0A5C1AKD3"/>
<evidence type="ECO:0000313" key="6">
    <source>
        <dbReference type="Proteomes" id="UP000324974"/>
    </source>
</evidence>
<sequence length="650" mass="71657">MSARHYLILILVFLSINVPIRGQEPDFEFEKRLSLATEARQAEFAKLLKTAPLNVRILDQRPLQLPDVKDTFTLYKISDTKTKTLIRIVADDGGKIVPYEEFAAQNREEHFKKHGCMQLALSRLVQRAAKDTSIPVLVQMDVPGISPDLGRREDDKPVADRKTIETKKTTQEEETLKLLTQLLRRLDAALPEGRFQSGPFVATRLPAGVIDRLSRQKGVLFVGMDQEKPVFDYPSVAQSLPTTRTQLVHALGAKGQGVKIAVLEPRMLTIDSSCFRISAIQDPLAIPFGHTTLSVGMIGNRYKDGRYDGPWQGYAPDAEVVLANDGSYQKAYEWARSNGLNVLTMSWHFPSEETNGDLHSRDVYFDYWAVRDPFPSIFTSAGNEAAASAFASGKGYHFFGVGDVRNDGDGNRANDTITSSSSWRNPTSGREVPAIAAPGTAHELLGGIHTGTSAATPAAAAIAAVLMCDRPQLKVWPEGVRAILLATANYQGSDGADWSPLSDGKDGTGLINAQYAHRTAKRREKGTQLQYRAHDYGEITAAQFQDGFFKKTWKAHHNIVGSRMRIAFTWNKGENCSPAGELDSDLDLMVFDPDMNEVASSMSSVNNYEFVEFMPTRVGSYTIKICGTAVPANFKSYFGVAWTAHSNIDP</sequence>
<dbReference type="InterPro" id="IPR023828">
    <property type="entry name" value="Peptidase_S8_Ser-AS"/>
</dbReference>
<dbReference type="InterPro" id="IPR000209">
    <property type="entry name" value="Peptidase_S8/S53_dom"/>
</dbReference>
<gene>
    <name evidence="5" type="ORF">PX52LOC_05697</name>
</gene>
<keyword evidence="6" id="KW-1185">Reference proteome</keyword>
<dbReference type="PROSITE" id="PS00138">
    <property type="entry name" value="SUBTILASE_SER"/>
    <property type="match status" value="1"/>
</dbReference>
<evidence type="ECO:0000256" key="3">
    <source>
        <dbReference type="ARBA" id="ARBA00022825"/>
    </source>
</evidence>
<dbReference type="GO" id="GO:0006508">
    <property type="term" value="P:proteolysis"/>
    <property type="evidence" value="ECO:0007669"/>
    <property type="project" value="UniProtKB-KW"/>
</dbReference>
<dbReference type="RefSeq" id="WP_149113140.1">
    <property type="nucleotide sequence ID" value="NZ_CP042425.1"/>
</dbReference>
<dbReference type="SUPFAM" id="SSF52743">
    <property type="entry name" value="Subtilisin-like"/>
    <property type="match status" value="1"/>
</dbReference>
<evidence type="ECO:0000256" key="1">
    <source>
        <dbReference type="ARBA" id="ARBA00022670"/>
    </source>
</evidence>
<keyword evidence="2" id="KW-0378">Hydrolase</keyword>
<dbReference type="GO" id="GO:0004252">
    <property type="term" value="F:serine-type endopeptidase activity"/>
    <property type="evidence" value="ECO:0007669"/>
    <property type="project" value="InterPro"/>
</dbReference>